<proteinExistence type="predicted"/>
<organism evidence="1 2">
    <name type="scientific">Trichoderma ghanense</name>
    <dbReference type="NCBI Taxonomy" id="65468"/>
    <lineage>
        <taxon>Eukaryota</taxon>
        <taxon>Fungi</taxon>
        <taxon>Dikarya</taxon>
        <taxon>Ascomycota</taxon>
        <taxon>Pezizomycotina</taxon>
        <taxon>Sordariomycetes</taxon>
        <taxon>Hypocreomycetidae</taxon>
        <taxon>Hypocreales</taxon>
        <taxon>Hypocreaceae</taxon>
        <taxon>Trichoderma</taxon>
    </lineage>
</organism>
<keyword evidence="2" id="KW-1185">Reference proteome</keyword>
<dbReference type="Proteomes" id="UP001642720">
    <property type="component" value="Unassembled WGS sequence"/>
</dbReference>
<evidence type="ECO:0000313" key="1">
    <source>
        <dbReference type="EMBL" id="TFB05430.1"/>
    </source>
</evidence>
<protein>
    <submittedName>
        <fullName evidence="1">Uncharacterized protein</fullName>
    </submittedName>
</protein>
<dbReference type="RefSeq" id="XP_073561631.1">
    <property type="nucleotide sequence ID" value="XM_073700592.1"/>
</dbReference>
<gene>
    <name evidence="1" type="ORF">CCMA1212_003238</name>
</gene>
<comment type="caution">
    <text evidence="1">The sequence shown here is derived from an EMBL/GenBank/DDBJ whole genome shotgun (WGS) entry which is preliminary data.</text>
</comment>
<evidence type="ECO:0000313" key="2">
    <source>
        <dbReference type="Proteomes" id="UP001642720"/>
    </source>
</evidence>
<sequence length="240" mass="26344">MHEAMLPACPPARPPACLLACWAVSPLDLSVWPSKANSLNGSHLTRKLLPSVASSSTQHERGRLLLCADQWLQAAMSTRQQSLASKKLDQHLFSVCHLQPKQVASRSEQVSECVSACSKAAWAVDASGDGRCDVTGSKWLDVMRPKSTPWHGTTAPVASTWTWTWTRWDWNDEPSRDEPTCSADRPHTGAGLKRRLASARGIVSNLKRTREQRSHAEPGSVRLFSGTRCGCIAICLMLHP</sequence>
<reference evidence="1 2" key="1">
    <citation type="submission" date="2018-01" db="EMBL/GenBank/DDBJ databases">
        <title>Genome characterization of the sugarcane-associated fungus Trichoderma ghanense CCMA-1212 and their application in lignocelulose bioconversion.</title>
        <authorList>
            <person name="Steindorff A.S."/>
            <person name="Mendes T.D."/>
            <person name="Vilela E.S.D."/>
            <person name="Rodrigues D.S."/>
            <person name="Formighieri E.F."/>
            <person name="Melo I.S."/>
            <person name="Favaro L.C.L."/>
        </authorList>
    </citation>
    <scope>NUCLEOTIDE SEQUENCE [LARGE SCALE GENOMIC DNA]</scope>
    <source>
        <strain evidence="1 2">CCMA-1212</strain>
    </source>
</reference>
<dbReference type="GeneID" id="300575042"/>
<accession>A0ABY2HDJ0</accession>
<name>A0ABY2HDJ0_9HYPO</name>
<dbReference type="EMBL" id="PPTA01000003">
    <property type="protein sequence ID" value="TFB05430.1"/>
    <property type="molecule type" value="Genomic_DNA"/>
</dbReference>